<keyword evidence="5" id="KW-1185">Reference proteome</keyword>
<protein>
    <recommendedName>
        <fullName evidence="2">Outer membrane lipoprotein Blc</fullName>
    </recommendedName>
</protein>
<dbReference type="InterPro" id="IPR022271">
    <property type="entry name" value="Lipocalin_ApoD"/>
</dbReference>
<dbReference type="Proteomes" id="UP000068905">
    <property type="component" value="Chromosome"/>
</dbReference>
<dbReference type="InterPro" id="IPR002446">
    <property type="entry name" value="Lipocalin_bac"/>
</dbReference>
<dbReference type="PANTHER" id="PTHR10612">
    <property type="entry name" value="APOLIPOPROTEIN D"/>
    <property type="match status" value="1"/>
</dbReference>
<evidence type="ECO:0000256" key="2">
    <source>
        <dbReference type="PIRNR" id="PIRNR036893"/>
    </source>
</evidence>
<dbReference type="AlphaFoldDB" id="A0A0M5L0H5"/>
<dbReference type="CDD" id="cd19438">
    <property type="entry name" value="lipocalin_Blc-like"/>
    <property type="match status" value="1"/>
</dbReference>
<feature type="chain" id="PRO_5013436966" description="Outer membrane lipoprotein Blc" evidence="2">
    <location>
        <begin position="19"/>
        <end position="181"/>
    </location>
</feature>
<dbReference type="InterPro" id="IPR012674">
    <property type="entry name" value="Calycin"/>
</dbReference>
<organism evidence="4 5">
    <name type="scientific">Candidatus Pseudothioglobus singularis PS1</name>
    <dbReference type="NCBI Taxonomy" id="1125411"/>
    <lineage>
        <taxon>Bacteria</taxon>
        <taxon>Pseudomonadati</taxon>
        <taxon>Pseudomonadota</taxon>
        <taxon>Gammaproteobacteria</taxon>
        <taxon>Candidatus Pseudothioglobaceae</taxon>
        <taxon>Candidatus Pseudothioglobus</taxon>
    </lineage>
</organism>
<dbReference type="STRING" id="1125411.W908_07470"/>
<dbReference type="Gene3D" id="2.40.128.20">
    <property type="match status" value="1"/>
</dbReference>
<feature type="domain" description="Lipocalin/cytosolic fatty-acid binding" evidence="3">
    <location>
        <begin position="37"/>
        <end position="176"/>
    </location>
</feature>
<evidence type="ECO:0000313" key="4">
    <source>
        <dbReference type="EMBL" id="ALE02373.1"/>
    </source>
</evidence>
<dbReference type="KEGG" id="tsn:W908_07470"/>
<dbReference type="PIRSF" id="PIRSF036893">
    <property type="entry name" value="Lipocalin_ApoD"/>
    <property type="match status" value="1"/>
</dbReference>
<gene>
    <name evidence="4" type="ORF">W908_07470</name>
</gene>
<dbReference type="EMBL" id="CP006911">
    <property type="protein sequence ID" value="ALE02373.1"/>
    <property type="molecule type" value="Genomic_DNA"/>
</dbReference>
<dbReference type="PRINTS" id="PR01171">
    <property type="entry name" value="BCTLIPOCALIN"/>
</dbReference>
<keyword evidence="2" id="KW-0998">Cell outer membrane</keyword>
<dbReference type="GO" id="GO:0009279">
    <property type="term" value="C:cell outer membrane"/>
    <property type="evidence" value="ECO:0007669"/>
    <property type="project" value="UniProtKB-SubCell"/>
</dbReference>
<keyword evidence="2" id="KW-0446">Lipid-binding</keyword>
<dbReference type="OrthoDB" id="9793905at2"/>
<proteinExistence type="inferred from homology"/>
<dbReference type="RefSeq" id="WP_053820578.1">
    <property type="nucleotide sequence ID" value="NZ_CP006911.1"/>
</dbReference>
<name>A0A0M5L0H5_9GAMM</name>
<reference evidence="4 5" key="1">
    <citation type="journal article" date="2015" name="Genome Announc.">
        <title>Genome Sequence of 'Candidatus Thioglobus singularis' Strain PS1, a Mixotroph from the SUP05 Clade of Marine Gammaproteobacteria.</title>
        <authorList>
            <person name="Marshall K.T."/>
            <person name="Morris R.M."/>
        </authorList>
    </citation>
    <scope>NUCLEOTIDE SEQUENCE [LARGE SCALE GENOMIC DNA]</scope>
    <source>
        <strain evidence="4 5">PS1</strain>
    </source>
</reference>
<keyword evidence="2" id="KW-0472">Membrane</keyword>
<dbReference type="SUPFAM" id="SSF50814">
    <property type="entry name" value="Lipocalins"/>
    <property type="match status" value="1"/>
</dbReference>
<sequence length="181" mass="20867">MKKLLLIFFISISLNVFSSSPILDDDSLKPMPVVDYVDLERFMGGWYVIATIPTFLEKDAFNPVETYQMSSDGSIATTFTFNKGSLNGPEKIYRPRGFVEDKSTNAIWGMQFIWPIRADYRIVYLDYDYQQTIIGRNNRDYVWIMARTPTISQEDYLNLVTLVGNLGYDLDALRKSTHSIN</sequence>
<dbReference type="InterPro" id="IPR047202">
    <property type="entry name" value="Lipocalin_Blc-like_dom"/>
</dbReference>
<comment type="subcellular location">
    <subcellularLocation>
        <location evidence="2">Cell outer membrane</location>
    </subcellularLocation>
</comment>
<keyword evidence="2" id="KW-0732">Signal</keyword>
<dbReference type="Pfam" id="PF08212">
    <property type="entry name" value="Lipocalin_2"/>
    <property type="match status" value="1"/>
</dbReference>
<comment type="function">
    <text evidence="2">Involved in the storage or transport of lipids necessary for membrane maintenance under stressful conditions. Displays a binding preference for lysophospholipids.</text>
</comment>
<evidence type="ECO:0000256" key="1">
    <source>
        <dbReference type="ARBA" id="ARBA00006889"/>
    </source>
</evidence>
<evidence type="ECO:0000313" key="5">
    <source>
        <dbReference type="Proteomes" id="UP000068905"/>
    </source>
</evidence>
<evidence type="ECO:0000259" key="3">
    <source>
        <dbReference type="Pfam" id="PF08212"/>
    </source>
</evidence>
<dbReference type="PATRIC" id="fig|1125411.7.peg.1473"/>
<dbReference type="PANTHER" id="PTHR10612:SF34">
    <property type="entry name" value="APOLIPOPROTEIN D"/>
    <property type="match status" value="1"/>
</dbReference>
<feature type="signal peptide" evidence="2">
    <location>
        <begin position="1"/>
        <end position="18"/>
    </location>
</feature>
<dbReference type="GO" id="GO:0006950">
    <property type="term" value="P:response to stress"/>
    <property type="evidence" value="ECO:0007669"/>
    <property type="project" value="UniProtKB-ARBA"/>
</dbReference>
<dbReference type="GO" id="GO:0008289">
    <property type="term" value="F:lipid binding"/>
    <property type="evidence" value="ECO:0007669"/>
    <property type="project" value="UniProtKB-UniRule"/>
</dbReference>
<keyword evidence="2" id="KW-0449">Lipoprotein</keyword>
<comment type="subunit">
    <text evidence="2">Homodimer.</text>
</comment>
<comment type="similarity">
    <text evidence="1 2">Belongs to the calycin superfamily. Lipocalin family.</text>
</comment>
<dbReference type="InterPro" id="IPR000566">
    <property type="entry name" value="Lipocln_cytosolic_FA-bd_dom"/>
</dbReference>
<accession>A0A0M5L0H5</accession>